<dbReference type="OrthoDB" id="3573230at2"/>
<reference evidence="2 3" key="1">
    <citation type="submission" date="2019-02" db="EMBL/GenBank/DDBJ databases">
        <title>Draft genome sequence of Amycolatopsis sp. 8-3EHSu isolated from roots of Suaeda maritima.</title>
        <authorList>
            <person name="Duangmal K."/>
            <person name="Chantavorakit T."/>
        </authorList>
    </citation>
    <scope>NUCLEOTIDE SEQUENCE [LARGE SCALE GENOMIC DNA]</scope>
    <source>
        <strain evidence="2 3">8-3EHSu</strain>
    </source>
</reference>
<organism evidence="2 3">
    <name type="scientific">Amycolatopsis suaedae</name>
    <dbReference type="NCBI Taxonomy" id="2510978"/>
    <lineage>
        <taxon>Bacteria</taxon>
        <taxon>Bacillati</taxon>
        <taxon>Actinomycetota</taxon>
        <taxon>Actinomycetes</taxon>
        <taxon>Pseudonocardiales</taxon>
        <taxon>Pseudonocardiaceae</taxon>
        <taxon>Amycolatopsis</taxon>
    </lineage>
</organism>
<evidence type="ECO:0000313" key="3">
    <source>
        <dbReference type="Proteomes" id="UP000292003"/>
    </source>
</evidence>
<keyword evidence="3" id="KW-1185">Reference proteome</keyword>
<dbReference type="Pfam" id="PF10801">
    <property type="entry name" value="DUF2537"/>
    <property type="match status" value="1"/>
</dbReference>
<evidence type="ECO:0000313" key="2">
    <source>
        <dbReference type="EMBL" id="RZQ61889.1"/>
    </source>
</evidence>
<comment type="caution">
    <text evidence="2">The sequence shown here is derived from an EMBL/GenBank/DDBJ whole genome shotgun (WGS) entry which is preliminary data.</text>
</comment>
<name>A0A4Q7J4D9_9PSEU</name>
<keyword evidence="1" id="KW-1133">Transmembrane helix</keyword>
<protein>
    <submittedName>
        <fullName evidence="2">DUF2537 domain-containing protein</fullName>
    </submittedName>
</protein>
<feature type="transmembrane region" description="Helical" evidence="1">
    <location>
        <begin position="176"/>
        <end position="198"/>
    </location>
</feature>
<evidence type="ECO:0000256" key="1">
    <source>
        <dbReference type="SAM" id="Phobius"/>
    </source>
</evidence>
<dbReference type="Proteomes" id="UP000292003">
    <property type="component" value="Unassembled WGS sequence"/>
</dbReference>
<feature type="transmembrane region" description="Helical" evidence="1">
    <location>
        <begin position="118"/>
        <end position="144"/>
    </location>
</feature>
<sequence length="199" mass="20757">MELRVRGERAVLAGRVGTRTEEVDPHSLALGGDLADDLHEWAKVASAVQRMRERATGVEDGAETALVVSQRGRQLAGRVAAAMGTAVRYVDPVTEVASLVPPPGLRERARAESEPTPWATGLTVAAFIAVVAIVAMLALVTTLASETSGWVALLAAVVVSAGLAPSLWLGRRLPVLRWVALGAAGGLALSWIGVLVVVF</sequence>
<dbReference type="RefSeq" id="WP_130477571.1">
    <property type="nucleotide sequence ID" value="NZ_SFCC01000011.1"/>
</dbReference>
<dbReference type="AlphaFoldDB" id="A0A4Q7J4D9"/>
<gene>
    <name evidence="2" type="ORF">EWH70_23125</name>
</gene>
<dbReference type="InterPro" id="IPR024244">
    <property type="entry name" value="DUF2537"/>
</dbReference>
<accession>A0A4Q7J4D9</accession>
<keyword evidence="1" id="KW-0472">Membrane</keyword>
<feature type="transmembrane region" description="Helical" evidence="1">
    <location>
        <begin position="150"/>
        <end position="169"/>
    </location>
</feature>
<dbReference type="EMBL" id="SFCC01000011">
    <property type="protein sequence ID" value="RZQ61889.1"/>
    <property type="molecule type" value="Genomic_DNA"/>
</dbReference>
<proteinExistence type="predicted"/>
<keyword evidence="1" id="KW-0812">Transmembrane</keyword>